<evidence type="ECO:0000313" key="8">
    <source>
        <dbReference type="EMBL" id="TYS51108.1"/>
    </source>
</evidence>
<dbReference type="CDD" id="cd16343">
    <property type="entry name" value="LMWPTP"/>
    <property type="match status" value="1"/>
</dbReference>
<comment type="catalytic activity">
    <reaction evidence="5">
        <text>O-phospho-L-tyrosyl-[protein] + H2O = L-tyrosyl-[protein] + phosphate</text>
        <dbReference type="Rhea" id="RHEA:10684"/>
        <dbReference type="Rhea" id="RHEA-COMP:10136"/>
        <dbReference type="Rhea" id="RHEA-COMP:20101"/>
        <dbReference type="ChEBI" id="CHEBI:15377"/>
        <dbReference type="ChEBI" id="CHEBI:43474"/>
        <dbReference type="ChEBI" id="CHEBI:46858"/>
        <dbReference type="ChEBI" id="CHEBI:61978"/>
        <dbReference type="EC" id="3.1.3.48"/>
    </reaction>
</comment>
<dbReference type="SUPFAM" id="SSF52788">
    <property type="entry name" value="Phosphotyrosine protein phosphatases I"/>
    <property type="match status" value="1"/>
</dbReference>
<dbReference type="SMART" id="SM00226">
    <property type="entry name" value="LMWPc"/>
    <property type="match status" value="1"/>
</dbReference>
<evidence type="ECO:0000256" key="3">
    <source>
        <dbReference type="ARBA" id="ARBA00022801"/>
    </source>
</evidence>
<accession>A0A5D4RMY7</accession>
<dbReference type="InterPro" id="IPR036196">
    <property type="entry name" value="Ptyr_pPase_sf"/>
</dbReference>
<dbReference type="InterPro" id="IPR023485">
    <property type="entry name" value="Ptyr_pPase"/>
</dbReference>
<dbReference type="PRINTS" id="PR00719">
    <property type="entry name" value="LMWPTPASE"/>
</dbReference>
<comment type="similarity">
    <text evidence="1">Belongs to the low molecular weight phosphotyrosine protein phosphatase family.</text>
</comment>
<protein>
    <recommendedName>
        <fullName evidence="2">protein-tyrosine-phosphatase</fullName>
        <ecNumber evidence="2">3.1.3.48</ecNumber>
    </recommendedName>
</protein>
<feature type="active site" description="Proton donor" evidence="6">
    <location>
        <position position="124"/>
    </location>
</feature>
<dbReference type="Gene3D" id="3.40.50.2300">
    <property type="match status" value="1"/>
</dbReference>
<evidence type="ECO:0000256" key="2">
    <source>
        <dbReference type="ARBA" id="ARBA00013064"/>
    </source>
</evidence>
<comment type="caution">
    <text evidence="8">The sequence shown here is derived from an EMBL/GenBank/DDBJ whole genome shotgun (WGS) entry which is preliminary data.</text>
</comment>
<dbReference type="GO" id="GO:0004725">
    <property type="term" value="F:protein tyrosine phosphatase activity"/>
    <property type="evidence" value="ECO:0007669"/>
    <property type="project" value="UniProtKB-EC"/>
</dbReference>
<evidence type="ECO:0000256" key="6">
    <source>
        <dbReference type="PIRSR" id="PIRSR617867-1"/>
    </source>
</evidence>
<dbReference type="InterPro" id="IPR050438">
    <property type="entry name" value="LMW_PTPase"/>
</dbReference>
<dbReference type="Pfam" id="PF01451">
    <property type="entry name" value="LMWPc"/>
    <property type="match status" value="1"/>
</dbReference>
<evidence type="ECO:0000256" key="4">
    <source>
        <dbReference type="ARBA" id="ARBA00022912"/>
    </source>
</evidence>
<organism evidence="8 9">
    <name type="scientific">Bacillus infantis</name>
    <dbReference type="NCBI Taxonomy" id="324767"/>
    <lineage>
        <taxon>Bacteria</taxon>
        <taxon>Bacillati</taxon>
        <taxon>Bacillota</taxon>
        <taxon>Bacilli</taxon>
        <taxon>Bacillales</taxon>
        <taxon>Bacillaceae</taxon>
        <taxon>Bacillus</taxon>
    </lineage>
</organism>
<reference evidence="8 9" key="1">
    <citation type="submission" date="2019-08" db="EMBL/GenBank/DDBJ databases">
        <title>Bacillus genomes from the desert of Cuatro Cienegas, Coahuila.</title>
        <authorList>
            <person name="Olmedo-Alvarez G."/>
        </authorList>
    </citation>
    <scope>NUCLEOTIDE SEQUENCE [LARGE SCALE GENOMIC DNA]</scope>
    <source>
        <strain evidence="8 9">CH446_14T</strain>
    </source>
</reference>
<name>A0A5D4RMY7_9BACI</name>
<dbReference type="Proteomes" id="UP000322139">
    <property type="component" value="Unassembled WGS sequence"/>
</dbReference>
<evidence type="ECO:0000313" key="9">
    <source>
        <dbReference type="Proteomes" id="UP000322139"/>
    </source>
</evidence>
<dbReference type="FunFam" id="3.40.50.2300:FF:000113">
    <property type="entry name" value="Low molecular weight protein-tyrosine-phosphatase"/>
    <property type="match status" value="1"/>
</dbReference>
<keyword evidence="4" id="KW-0904">Protein phosphatase</keyword>
<proteinExistence type="inferred from homology"/>
<sequence length="155" mass="17569">MIRVLFVCLGNICRSPMAEALFRDQVKKEGLEHAIEADSAGTGDWHIGKPPHEGTRKILEKYKVDAAGLAARQIKAADLDEFQWIVAMDSQNQADILSLKKGNPDAKVVRLLDYSDRRDKDVPDPYYTGNFEEVYSLVKESCEMLLKEVRINHHL</sequence>
<dbReference type="EMBL" id="VTER01000002">
    <property type="protein sequence ID" value="TYS51108.1"/>
    <property type="molecule type" value="Genomic_DNA"/>
</dbReference>
<dbReference type="InterPro" id="IPR017867">
    <property type="entry name" value="Tyr_phospatase_low_mol_wt"/>
</dbReference>
<gene>
    <name evidence="8" type="ORF">FZD51_03425</name>
</gene>
<keyword evidence="3" id="KW-0378">Hydrolase</keyword>
<feature type="active site" description="Nucleophile" evidence="6">
    <location>
        <position position="8"/>
    </location>
</feature>
<dbReference type="PANTHER" id="PTHR11717:SF7">
    <property type="entry name" value="LOW MOLECULAR WEIGHT PHOSPHOTYROSINE PROTEIN PHOSPHATASE"/>
    <property type="match status" value="1"/>
</dbReference>
<evidence type="ECO:0000256" key="1">
    <source>
        <dbReference type="ARBA" id="ARBA00011063"/>
    </source>
</evidence>
<evidence type="ECO:0000259" key="7">
    <source>
        <dbReference type="SMART" id="SM00226"/>
    </source>
</evidence>
<feature type="active site" evidence="6">
    <location>
        <position position="14"/>
    </location>
</feature>
<evidence type="ECO:0000256" key="5">
    <source>
        <dbReference type="ARBA" id="ARBA00051722"/>
    </source>
</evidence>
<dbReference type="EC" id="3.1.3.48" evidence="2"/>
<feature type="domain" description="Phosphotyrosine protein phosphatase I" evidence="7">
    <location>
        <begin position="2"/>
        <end position="148"/>
    </location>
</feature>
<dbReference type="PANTHER" id="PTHR11717">
    <property type="entry name" value="LOW MOLECULAR WEIGHT PROTEIN TYROSINE PHOSPHATASE"/>
    <property type="match status" value="1"/>
</dbReference>
<dbReference type="AlphaFoldDB" id="A0A5D4RMY7"/>
<dbReference type="RefSeq" id="WP_148973488.1">
    <property type="nucleotide sequence ID" value="NZ_JBNIKU010000003.1"/>
</dbReference>